<dbReference type="FunFam" id="3.30.300.30:FF:000010">
    <property type="entry name" value="Enterobactin synthetase component F"/>
    <property type="match status" value="1"/>
</dbReference>
<keyword evidence="5" id="KW-0677">Repeat</keyword>
<dbReference type="SMR" id="D7CBZ2"/>
<dbReference type="Proteomes" id="UP000000377">
    <property type="component" value="Chromosome"/>
</dbReference>
<dbReference type="SUPFAM" id="SSF47336">
    <property type="entry name" value="ACP-like"/>
    <property type="match status" value="3"/>
</dbReference>
<reference evidence="9 10" key="1">
    <citation type="journal article" date="2010" name="J. Bacteriol.">
        <title>Genome sequence of the milbemycin-producing bacterium Streptomyces bingchenggensis.</title>
        <authorList>
            <person name="Wang X.J."/>
            <person name="Yan Y.J."/>
            <person name="Zhang B."/>
            <person name="An J."/>
            <person name="Wang J.J."/>
            <person name="Tian J."/>
            <person name="Jiang L."/>
            <person name="Chen Y.H."/>
            <person name="Huang S.X."/>
            <person name="Yin M."/>
            <person name="Zhang J."/>
            <person name="Gao A.L."/>
            <person name="Liu C.X."/>
            <person name="Zhu Z.X."/>
            <person name="Xiang W.S."/>
        </authorList>
    </citation>
    <scope>NUCLEOTIDE SEQUENCE [LARGE SCALE GENOMIC DNA]</scope>
    <source>
        <strain evidence="9 10">BCW-1</strain>
    </source>
</reference>
<dbReference type="InterPro" id="IPR042099">
    <property type="entry name" value="ANL_N_sf"/>
</dbReference>
<dbReference type="GO" id="GO:0043041">
    <property type="term" value="P:amino acid activation for nonribosomal peptide biosynthetic process"/>
    <property type="evidence" value="ECO:0007669"/>
    <property type="project" value="TreeGrafter"/>
</dbReference>
<dbReference type="Pfam" id="PF00668">
    <property type="entry name" value="Condensation"/>
    <property type="match status" value="5"/>
</dbReference>
<dbReference type="InterPro" id="IPR010071">
    <property type="entry name" value="AA_adenyl_dom"/>
</dbReference>
<dbReference type="PROSITE" id="PS00455">
    <property type="entry name" value="AMP_BINDING"/>
    <property type="match status" value="3"/>
</dbReference>
<feature type="domain" description="Carrier" evidence="8">
    <location>
        <begin position="988"/>
        <end position="1062"/>
    </location>
</feature>
<dbReference type="SMART" id="SM00823">
    <property type="entry name" value="PKS_PP"/>
    <property type="match status" value="3"/>
</dbReference>
<dbReference type="SUPFAM" id="SSF53335">
    <property type="entry name" value="S-adenosyl-L-methionine-dependent methyltransferases"/>
    <property type="match status" value="1"/>
</dbReference>
<keyword evidence="10" id="KW-1185">Reference proteome</keyword>
<dbReference type="EMBL" id="CP002047">
    <property type="protein sequence ID" value="ADI04487.1"/>
    <property type="molecule type" value="Genomic_DNA"/>
</dbReference>
<dbReference type="CDD" id="cd17652">
    <property type="entry name" value="A_NRPS_CmdD_like"/>
    <property type="match status" value="2"/>
</dbReference>
<feature type="domain" description="Carrier" evidence="8">
    <location>
        <begin position="2454"/>
        <end position="2529"/>
    </location>
</feature>
<dbReference type="FunFam" id="2.30.38.10:FF:000001">
    <property type="entry name" value="Non-ribosomal peptide synthetase PvdI"/>
    <property type="match status" value="3"/>
</dbReference>
<name>D7CBZ2_STRBB</name>
<dbReference type="Pfam" id="PF13193">
    <property type="entry name" value="AMP-binding_C"/>
    <property type="match status" value="3"/>
</dbReference>
<dbReference type="PANTHER" id="PTHR45527:SF1">
    <property type="entry name" value="FATTY ACID SYNTHASE"/>
    <property type="match status" value="1"/>
</dbReference>
<dbReference type="GO" id="GO:0008610">
    <property type="term" value="P:lipid biosynthetic process"/>
    <property type="evidence" value="ECO:0007669"/>
    <property type="project" value="UniProtKB-ARBA"/>
</dbReference>
<evidence type="ECO:0000256" key="6">
    <source>
        <dbReference type="ARBA" id="ARBA00023194"/>
    </source>
</evidence>
<comment type="cofactor">
    <cofactor evidence="1">
        <name>pantetheine 4'-phosphate</name>
        <dbReference type="ChEBI" id="CHEBI:47942"/>
    </cofactor>
</comment>
<dbReference type="InterPro" id="IPR000873">
    <property type="entry name" value="AMP-dep_synth/lig_dom"/>
</dbReference>
<dbReference type="Pfam" id="PF00550">
    <property type="entry name" value="PP-binding"/>
    <property type="match status" value="3"/>
</dbReference>
<dbReference type="GO" id="GO:0017000">
    <property type="term" value="P:antibiotic biosynthetic process"/>
    <property type="evidence" value="ECO:0007669"/>
    <property type="project" value="UniProtKB-KW"/>
</dbReference>
<dbReference type="FunFam" id="1.10.1200.10:FF:000005">
    <property type="entry name" value="Nonribosomal peptide synthetase 1"/>
    <property type="match status" value="2"/>
</dbReference>
<dbReference type="Gene3D" id="1.10.1200.10">
    <property type="entry name" value="ACP-like"/>
    <property type="match status" value="3"/>
</dbReference>
<dbReference type="InterPro" id="IPR010060">
    <property type="entry name" value="NRPS_synth"/>
</dbReference>
<dbReference type="PROSITE" id="PS50075">
    <property type="entry name" value="CARRIER"/>
    <property type="match status" value="3"/>
</dbReference>
<dbReference type="GO" id="GO:0031177">
    <property type="term" value="F:phosphopantetheine binding"/>
    <property type="evidence" value="ECO:0007669"/>
    <property type="project" value="InterPro"/>
</dbReference>
<feature type="compositionally biased region" description="Basic and acidic residues" evidence="7">
    <location>
        <begin position="1062"/>
        <end position="1075"/>
    </location>
</feature>
<dbReference type="Gene3D" id="3.30.559.10">
    <property type="entry name" value="Chloramphenicol acetyltransferase-like domain"/>
    <property type="match status" value="5"/>
</dbReference>
<evidence type="ECO:0000259" key="8">
    <source>
        <dbReference type="PROSITE" id="PS50075"/>
    </source>
</evidence>
<feature type="compositionally biased region" description="Low complexity" evidence="7">
    <location>
        <begin position="4545"/>
        <end position="4557"/>
    </location>
</feature>
<keyword evidence="3" id="KW-0596">Phosphopantetheine</keyword>
<dbReference type="eggNOG" id="COG1020">
    <property type="taxonomic scope" value="Bacteria"/>
</dbReference>
<dbReference type="CDD" id="cd19540">
    <property type="entry name" value="LCL_NRPS-like"/>
    <property type="match status" value="2"/>
</dbReference>
<dbReference type="SUPFAM" id="SSF56801">
    <property type="entry name" value="Acetyl-CoA synthetase-like"/>
    <property type="match status" value="3"/>
</dbReference>
<dbReference type="FunFam" id="3.30.300.30:FF:000015">
    <property type="entry name" value="Nonribosomal peptide synthase SidD"/>
    <property type="match status" value="1"/>
</dbReference>
<dbReference type="Gene3D" id="3.40.50.980">
    <property type="match status" value="2"/>
</dbReference>
<dbReference type="Gene3D" id="3.40.50.150">
    <property type="entry name" value="Vaccinia Virus protein VP39"/>
    <property type="match status" value="1"/>
</dbReference>
<dbReference type="Gene3D" id="3.30.559.30">
    <property type="entry name" value="Nonribosomal peptide synthetase, condensation domain"/>
    <property type="match status" value="5"/>
</dbReference>
<feature type="region of interest" description="Disordered" evidence="7">
    <location>
        <begin position="4545"/>
        <end position="4568"/>
    </location>
</feature>
<dbReference type="Gene3D" id="3.40.50.12780">
    <property type="entry name" value="N-terminal domain of ligase-like"/>
    <property type="match status" value="2"/>
</dbReference>
<dbReference type="FunFam" id="3.40.50.12780:FF:000012">
    <property type="entry name" value="Non-ribosomal peptide synthetase"/>
    <property type="match status" value="3"/>
</dbReference>
<dbReference type="PANTHER" id="PTHR45527">
    <property type="entry name" value="NONRIBOSOMAL PEPTIDE SYNTHETASE"/>
    <property type="match status" value="1"/>
</dbReference>
<dbReference type="FunFam" id="3.40.50.980:FF:000001">
    <property type="entry name" value="Non-ribosomal peptide synthetase"/>
    <property type="match status" value="3"/>
</dbReference>
<dbReference type="PROSITE" id="PS00012">
    <property type="entry name" value="PHOSPHOPANTETHEINE"/>
    <property type="match status" value="2"/>
</dbReference>
<dbReference type="KEGG" id="sbh:SBI_01366"/>
<dbReference type="NCBIfam" id="TIGR01733">
    <property type="entry name" value="AA-adenyl-dom"/>
    <property type="match status" value="3"/>
</dbReference>
<dbReference type="Pfam" id="PF08242">
    <property type="entry name" value="Methyltransf_12"/>
    <property type="match status" value="1"/>
</dbReference>
<evidence type="ECO:0000256" key="4">
    <source>
        <dbReference type="ARBA" id="ARBA00022553"/>
    </source>
</evidence>
<keyword evidence="4" id="KW-0597">Phosphoprotein</keyword>
<dbReference type="GO" id="GO:0072330">
    <property type="term" value="P:monocarboxylic acid biosynthetic process"/>
    <property type="evidence" value="ECO:0007669"/>
    <property type="project" value="UniProtKB-ARBA"/>
</dbReference>
<dbReference type="GO" id="GO:0005829">
    <property type="term" value="C:cytosol"/>
    <property type="evidence" value="ECO:0007669"/>
    <property type="project" value="TreeGrafter"/>
</dbReference>
<dbReference type="InterPro" id="IPR020806">
    <property type="entry name" value="PKS_PP-bd"/>
</dbReference>
<feature type="compositionally biased region" description="Gly residues" evidence="7">
    <location>
        <begin position="4558"/>
        <end position="4568"/>
    </location>
</feature>
<dbReference type="InterPro" id="IPR001242">
    <property type="entry name" value="Condensation_dom"/>
</dbReference>
<dbReference type="InterPro" id="IPR029063">
    <property type="entry name" value="SAM-dependent_MTases_sf"/>
</dbReference>
<dbReference type="NCBIfam" id="TIGR01720">
    <property type="entry name" value="NRPS-para261"/>
    <property type="match status" value="1"/>
</dbReference>
<comment type="similarity">
    <text evidence="2">Belongs to the ATP-dependent AMP-binding enzyme family.</text>
</comment>
<feature type="region of interest" description="Disordered" evidence="7">
    <location>
        <begin position="1057"/>
        <end position="1080"/>
    </location>
</feature>
<dbReference type="FunFam" id="1.10.1200.10:FF:000016">
    <property type="entry name" value="Non-ribosomal peptide synthase"/>
    <property type="match status" value="1"/>
</dbReference>
<dbReference type="InterPro" id="IPR009081">
    <property type="entry name" value="PP-bd_ACP"/>
</dbReference>
<evidence type="ECO:0000256" key="7">
    <source>
        <dbReference type="SAM" id="MobiDB-lite"/>
    </source>
</evidence>
<dbReference type="RefSeq" id="WP_014173966.1">
    <property type="nucleotide sequence ID" value="NC_016582.1"/>
</dbReference>
<dbReference type="InterPro" id="IPR013217">
    <property type="entry name" value="Methyltransf_12"/>
</dbReference>
<proteinExistence type="inferred from homology"/>
<dbReference type="InterPro" id="IPR006162">
    <property type="entry name" value="Ppantetheine_attach_site"/>
</dbReference>
<evidence type="ECO:0000256" key="2">
    <source>
        <dbReference type="ARBA" id="ARBA00006432"/>
    </source>
</evidence>
<dbReference type="SUPFAM" id="SSF52777">
    <property type="entry name" value="CoA-dependent acyltransferases"/>
    <property type="match status" value="10"/>
</dbReference>
<dbReference type="Gene3D" id="3.30.300.30">
    <property type="match status" value="4"/>
</dbReference>
<dbReference type="InterPro" id="IPR025110">
    <property type="entry name" value="AMP-bd_C"/>
</dbReference>
<evidence type="ECO:0000313" key="10">
    <source>
        <dbReference type="Proteomes" id="UP000000377"/>
    </source>
</evidence>
<feature type="domain" description="Carrier" evidence="8">
    <location>
        <begin position="3528"/>
        <end position="3602"/>
    </location>
</feature>
<evidence type="ECO:0000256" key="5">
    <source>
        <dbReference type="ARBA" id="ARBA00022737"/>
    </source>
</evidence>
<sequence length="4568" mass="489270">MIPLSYAQRRMWFVHRFEGPSATYNVPFRVRLRGELDVGALGLAVRDVVGRHESLRTVVVEDEGGVPFQRVVPLEEVEVRVPVVEAGPDGLEGAVGEAVRYAFDLAGEIPLRASVFRCGPCEHVLVLLIHHIAVDGESMAPLVRDLSEAYRARVAGRAPRWSELPVQYGDYTLWQRELLGDEGDPASVAAQQLGYWRQALAGVPQPLPLPTDRPRPPVAGRNGDMVEFPIEPALRDALEELARTHQATVSMVLQSALAVLLHRLGSGEDITLGCSIAGRTDEALADLVGFFVNTWVLRADVSGNPSFEEVLGRVRGAALAAYNNQDVPFERLVEVVNPERSTAYHPLFQVAFTWQSQARVDLELPGVSGSLEGVRTGTAKFDLEFSFAHDPDGPGMLCQLEFATDLFDRATVEAMGDRLLRVLRQVLAEPGLPVGTVDVLAPEERDRLLSEVNDTGVPVSEAPVAELFERRVAAWSGSVALVCGGESVSYGELDGRANRLARVLVGRGVGPESVVGVALPRSPDWVVAVLAVMKAGGVYLPVDPAYPVDRIGFMVADSGACLMVADAATVGELPELSVPVLRTDDPHVAGEVVGADPAPLADTDRLGPLSVANIAYVIYTSGSTGRPKGVAVTHAGLASLLRTHLERLGVSPGSRVLQFASPSFDASVWELCMGVLSGATLVLADRQALAPGAPLERTISDQRVTHVTLPPPVLATLSDGALSTVETLVVAGDASSPELVAAWCDGRRVINAYGPTETTVCATMSLPLTGDGRTPPIGGPVTNARVFVLDAGLRPVPPGVPGELYVAGPALARGYVHRAVLTAERFVACPFGEPGERMYRTGDVVAWTPDGQLVFQGRADAQVKVRGYRIEPGEVETALASHPRVAQAVVVAREVAGTGGSKQLVGYVVPAGADAAGFGDVEELRDFDFDLSAGLSANELRRFLSGRLPEFMVPSVFVVLGRLPLTPNGKVDRRALPDPEFTGAVYRAPRNPLEETLAAVFSEVLGVDRAGIDDDFFGAGGDSIRSIQVVSRARARGVELSARDVFERRTVARLAEAVNGRGRPEGHEPGTRPRPSDAPLVPVGSRELEAWRGRYPGLADVWPLAPLQEGLLFHAMLADAAFDAYHAQFVVHLSGRVDPDRLCAAGQALLDRHANLRSAFVNTDSGDPVQLVVDGVRLPWHHIDLGGLDEAERDEALEQFLAEDRGVPFDPAAPPMLRLALVTRDHERSELVVTAHHVLFDGWSVPLLLQDLLRLYESGGAPAALPAPPAFRDYLAWLSEQDQDASAGAWAAELDGVDEPTLLAAGKQREDRKAGLGLVDVPLSVDTARELARRAAGLGVTLNTVVQAAWGVLLGRLTGRQDVVFGATVSGRPPAVPDVDSMVGLFINTVPVRVRCSPDTTLAELMTGLQKRQAALLDHHHYGLADIQRTTGLAALFDTVIGFESYPFDRGGIEEASTAAGLATTGVATSGGTHYPLAVLALEDPQLRLAVQYHQDTFDRDAVDVIAARFARVLRQVVADPGVPVAMTDVLDAEERDWLLTGLNDTATATVEADTVPGLFGRRVAAWSGSVALVCGGESVSYGELDGRANRLARVLVGRGVGPESVVGVALPRSPDWVVAVLAVMKAGGVYLPVDPAYPVDRIGFMVADSGACLMVADATTVGELPELSVPVLRTDDPHVAGEVVGADPAPLADTDRLGPLSVANIAYVIYTSGSTGRPKGVAVTHAGLASLLRTHLERLGVSPGSRVLQFASPSFDASVWELCMGVLSGATLVLADRQALAPGAPLERTISDQRVTHVTLPPPVLATLSDGALSTVETLVVAGDASSPELVAAWCDGRRVINAYGPTETTVCATMSLPLTGDGRTPPIGGPVTNARVFVLDAGLRPVPPGVPGELYVAGPALARGYVHRAVLTAERFVACPFGEPGERMYRTGDLVRWNADGQLEYVGRTDAQTKIRGFRVEPGEVETALTSHPGVAQAVVVTDEDPAGGQRLVAYAVLGADGAGLGGAADKIDAWRQVHDRVYATPGAPWGEDFSGWDSRYTGEPIPLQEMAAWRDAAVERILSWSPGRLLEIGVGTGLLMAKIVPTVEEYWATDLSSSVTDRLREQAAQAGYAERVRLRCQTADDVTGLPRGHFDTVVLNSVVQYFPDAVYLDRVLRQAMELLAPGGRIVVGDVRNAGSLRLFRAGVHQARHPDASPSVVRAAVARAIRAEKELLIDPEWFTRWADRNGVGAVDVRLKPGRAHNELTRHRYEVVLHKTPVDVVPLCDVPTWQWGEQLGDLAGIAEFRRAQGDTPVRIARIPNARLTGEAEAAAAASLIDAPATAHRPVDPHDLCAWAAQQGWDALVTWSTNAVECFDVVVFPDGRRDGRVLTGGFLPSGRPGRTLTNDPAGTREAGSAATALRDHVAELLPEYLVPSAVMVVSEVPLTPSGKLDKRALPAPDYGAAADGKEPRTPQEEVLCGLFAEVLGLERVGVDDNFFALGGHSLLATKLIRRIRAELNVEIAVKSVFDSGTVAELAKLLSTGLRVRPKLRRAEVWPDRLPLSFAQRRMWFVHRFEGPSATYNSPLRVRLRGELDESALELAVRDVVGRHESLRTVVVEDEGGVPFQRVVPLEEVEVRVPVVEAGPDGLEGAVGEAVRYAFDLAGEIPLRASVFRCGPCEHVLVLLIHHIAVDGESMAPLVRDLSEAYRARVAGRAPRWSELPVQYGDYTLWQRELLGDEGDPASVAAQQLGYWRQALAGVPQPLPLPTDRPRPSIASNNGDMVEFTMDPEMLAVAEELARAHGMTVAMVFQSALAVLLHQLTGRDDLTIGSPIANRTDDDLADLIGFFANTWVLRAEVSGNPSFEQLLGRVREAALTAYNNQDAPFERLVEVVNPERSTAYHPLFQVAFVWQNIGWEDFAFEGLDATLEPVATGVARFDLEVTMFDFPGQGIRGRIDYATDLFEQDTAQAMARRLVRVVRQLVAEPGTPIGSVDVLDPAERDWLLSEVNDTAAPVRVGTIPELFERQVAGRPDATAVAFEGEELTYRELDSRANRLARLLIENGVRPESVVAVCLPRSPELWTAALAVTKAGGAYLPVDPAYPAERIEFMVKDSEAHLVIGNAETAECLPELSAPVIRLDDPDVLEALADADPAALMDTDRLGPLSVANTAYVIYTSGSTGLPKGVAVTHVGLASLLAAHVERLEVTPRSRVLQFNSPSFDSSVWEMCMALFSGAAFVLAVQDELAAGEPLVETINENRVTHVLLTPSVLAALPPGSLPTVTTLTVAGEPISPELAALWAKDRRMANAYGPTETTVCPSLCEALPGDGSMPTVGRPIPNARLYVLDALLRPVPKGVAGELYVAGAGLARGYLGRAGLTAARFVACPFGTPGERMYRTGDLVRWNADGELEFVGRADTQVKLRGYRIEPEEIEAALLAHPRVAQAVVSVREGSRTSGNKQLVGYVVPVGVLETGSSEGLGTGDLDLSAGVSQGELRAFLSGRLPEFMVPSAIVVLDRLPMTPNGKVDRGALPDPDHLGESYRAPRTPVEEALAAVFAEVLGLERVGIDDDFFASSGDSIQSIQVVSRARAHGVEISPRDVFEHRTVARLAEVVGGRTGVGALLEEFDGGGVGSMPLLPVARWFRELGTGFDRVSQSMMVELPRGIDHAGLTATLNAVLDHHDMLRSRLLTAGDGNLEVVPRGWVDAAKLIRRVECDGRWDERWRDRAAAELHAAGGRLAPADGVMAQFVWFAAEGGGADRLLIVLHHLVVDGVSWRILLPDLAAAWERVRTGRTSEPPELPRVGTSMRRWAHALTEEAARPERVAELPLWRSMTEGPDPLLGARPLDPAVDVMSTVDSMWLRLPAPLTETLLTQLPRAFGGGVDDGLLAALTLAVVGWRRRRGIADDSSVLLRVEGHGREEQVVPGADVSRTVGWFTSVFPVRLDIGGADPRQVLEDSRAAGDMIGRIREQLRALPDKGIGYGLLRYANPETAAELEPCSTGQIAFNYLGRFSAADMPEELRGRGWTQARDAAELFAEPDPGTPVTAVLDVNAHIADGEQGPELSARVAFPTGVLSMGEASELVELWAAALEGLARCVAEQDLTDLGAPGARAVPVAPGELAAWRDRYPGLADVWPLAPLQAGLLVHASDDSDFDAYHMQLVLHLSGPVDPDRMRAAGQALLDRYANLRTAFLTTGAGEPVQLAVDGVALPWRQIDLGVLEEPARDEALQRHLARDRDTHFDPAAPPMLRMTLIRTGPDSSELVFSVHHVLLDGWSGPLLLQELLQLYGSGGDPSAMAPAPEYRDYLMWLSEQDQDASARAWAAELDGVEPTLLAPRAAASAASKGEWAGLDVVDVPLSVDTARELARRAAGLGVTLNTVVQVAWGVLLGQLTGRRDVVFGATVSGRPPQVPGVDSMIGLFINNVPVRVRCSTDATLAELTTGLHERQGALLDHHQHRLTDIEQAMGVSSLFDTLLVFESYPIDRAGIRDANTTAGVALTGVGITSGSHYPLGVAAFEDPHLRAGLQYQRHVYDRETVEGIADRFARILRRFASDPWNTAAAPAGATQEAEAGGLGPDQPGGR</sequence>
<dbReference type="NCBIfam" id="NF003417">
    <property type="entry name" value="PRK04813.1"/>
    <property type="match status" value="4"/>
</dbReference>
<dbReference type="Pfam" id="PF00501">
    <property type="entry name" value="AMP-binding"/>
    <property type="match status" value="3"/>
</dbReference>
<dbReference type="InterPro" id="IPR036736">
    <property type="entry name" value="ACP-like_sf"/>
</dbReference>
<keyword evidence="6" id="KW-0045">Antibiotic biosynthesis</keyword>
<evidence type="ECO:0000256" key="3">
    <source>
        <dbReference type="ARBA" id="ARBA00022450"/>
    </source>
</evidence>
<accession>D7CBZ2</accession>
<dbReference type="HOGENOM" id="CLU_000022_0_8_11"/>
<dbReference type="CDD" id="cd02440">
    <property type="entry name" value="AdoMet_MTases"/>
    <property type="match status" value="1"/>
</dbReference>
<dbReference type="GO" id="GO:0009403">
    <property type="term" value="P:toxin biosynthetic process"/>
    <property type="evidence" value="ECO:0007669"/>
    <property type="project" value="UniProtKB-ARBA"/>
</dbReference>
<dbReference type="InterPro" id="IPR023213">
    <property type="entry name" value="CAT-like_dom_sf"/>
</dbReference>
<organism evidence="9 10">
    <name type="scientific">Streptomyces bingchenggensis (strain BCW-1)</name>
    <dbReference type="NCBI Taxonomy" id="749414"/>
    <lineage>
        <taxon>Bacteria</taxon>
        <taxon>Bacillati</taxon>
        <taxon>Actinomycetota</taxon>
        <taxon>Actinomycetes</taxon>
        <taxon>Kitasatosporales</taxon>
        <taxon>Streptomycetaceae</taxon>
        <taxon>Streptomyces</taxon>
    </lineage>
</organism>
<dbReference type="GO" id="GO:0003824">
    <property type="term" value="F:catalytic activity"/>
    <property type="evidence" value="ECO:0007669"/>
    <property type="project" value="InterPro"/>
</dbReference>
<protein>
    <submittedName>
        <fullName evidence="9">Amino acid adenylation domain-containing protein</fullName>
    </submittedName>
</protein>
<dbReference type="STRING" id="749414.SBI_01366"/>
<dbReference type="CDD" id="cd19543">
    <property type="entry name" value="DCL_NRPS"/>
    <property type="match status" value="1"/>
</dbReference>
<dbReference type="InterPro" id="IPR020845">
    <property type="entry name" value="AMP-binding_CS"/>
</dbReference>
<evidence type="ECO:0000256" key="1">
    <source>
        <dbReference type="ARBA" id="ARBA00001957"/>
    </source>
</evidence>
<dbReference type="Gene3D" id="2.30.38.10">
    <property type="entry name" value="Luciferase, Domain 3"/>
    <property type="match status" value="1"/>
</dbReference>
<evidence type="ECO:0000313" key="9">
    <source>
        <dbReference type="EMBL" id="ADI04487.1"/>
    </source>
</evidence>
<dbReference type="InterPro" id="IPR045851">
    <property type="entry name" value="AMP-bd_C_sf"/>
</dbReference>
<gene>
    <name evidence="9" type="primary">nrps4-2</name>
    <name evidence="9" type="ordered locus">SBI_01366</name>
</gene>
<dbReference type="PATRIC" id="fig|749414.3.peg.1402"/>